<name>A0A096A8X3_9BURK</name>
<dbReference type="eggNOG" id="COG0365">
    <property type="taxonomic scope" value="Bacteria"/>
</dbReference>
<dbReference type="InterPro" id="IPR042099">
    <property type="entry name" value="ANL_N_sf"/>
</dbReference>
<evidence type="ECO:0000313" key="7">
    <source>
        <dbReference type="Proteomes" id="UP000029629"/>
    </source>
</evidence>
<comment type="similarity">
    <text evidence="1">Belongs to the ATP-dependent AMP-binding enzyme family.</text>
</comment>
<dbReference type="InterPro" id="IPR051087">
    <property type="entry name" value="Mitochondrial_ACSM"/>
</dbReference>
<evidence type="ECO:0000313" key="6">
    <source>
        <dbReference type="EMBL" id="KGF27187.1"/>
    </source>
</evidence>
<dbReference type="SUPFAM" id="SSF56801">
    <property type="entry name" value="Acetyl-CoA synthetase-like"/>
    <property type="match status" value="1"/>
</dbReference>
<dbReference type="GO" id="GO:0015645">
    <property type="term" value="F:fatty acid ligase activity"/>
    <property type="evidence" value="ECO:0007669"/>
    <property type="project" value="TreeGrafter"/>
</dbReference>
<evidence type="ECO:0000259" key="5">
    <source>
        <dbReference type="Pfam" id="PF00501"/>
    </source>
</evidence>
<sequence>MTDQYQDLYQSYRWLVPEQFNIADYCCHRWAINPQEVRHQAAIYFEDQVGQLTMYSYRQLSERVNKLANGLVRMGVQPQDRIIISLQHSADSAVAVLAAFTVGAIAVPLTAGLSSYQYAPRVIDSQAKVAIIDKHTLAPFMASLDNHTLVKQIIGVDTEDDRLISLETLLARQPSQFNRINTLADSPAMMVYPQPEPSPEPLDRKIKHEIPFDPNLKATILSHRALIGALPGFVASQNWFPQENDIFWSSYDWNSGLGLINALLPALYFGHSIVGCPSGRTIPRLFTLLEHYQVTNILTTAEELERIRDYDETLPAFDLAIRCIAIPDHEKTTSLNAWVKRRFNATLNGIYSDVAFVYLAGDSAEKWPDRENSMGHIYPGRRFSIIDDEGMPVAVGTKGVLAVAAIDYHGHDDPGLATHYWQQAQIHEIETVDGWYSTGIAAYQDEDGYIFRV</sequence>
<keyword evidence="2" id="KW-0436">Ligase</keyword>
<evidence type="ECO:0000256" key="4">
    <source>
        <dbReference type="ARBA" id="ARBA00022840"/>
    </source>
</evidence>
<dbReference type="InterPro" id="IPR000873">
    <property type="entry name" value="AMP-dep_synth/lig_dom"/>
</dbReference>
<dbReference type="Proteomes" id="UP000029629">
    <property type="component" value="Unassembled WGS sequence"/>
</dbReference>
<organism evidence="6 7">
    <name type="scientific">Oligella urethralis DNF00040</name>
    <dbReference type="NCBI Taxonomy" id="1401065"/>
    <lineage>
        <taxon>Bacteria</taxon>
        <taxon>Pseudomonadati</taxon>
        <taxon>Pseudomonadota</taxon>
        <taxon>Betaproteobacteria</taxon>
        <taxon>Burkholderiales</taxon>
        <taxon>Alcaligenaceae</taxon>
        <taxon>Oligella</taxon>
    </lineage>
</organism>
<dbReference type="EMBL" id="JRNI01000067">
    <property type="protein sequence ID" value="KGF27187.1"/>
    <property type="molecule type" value="Genomic_DNA"/>
</dbReference>
<keyword evidence="3" id="KW-0547">Nucleotide-binding</keyword>
<dbReference type="AlphaFoldDB" id="A0A096A8X3"/>
<dbReference type="PANTHER" id="PTHR43605">
    <property type="entry name" value="ACYL-COENZYME A SYNTHETASE"/>
    <property type="match status" value="1"/>
</dbReference>
<dbReference type="PANTHER" id="PTHR43605:SF10">
    <property type="entry name" value="ACYL-COA SYNTHETASE MEDIUM CHAIN FAMILY MEMBER 3"/>
    <property type="match status" value="1"/>
</dbReference>
<dbReference type="GO" id="GO:0006637">
    <property type="term" value="P:acyl-CoA metabolic process"/>
    <property type="evidence" value="ECO:0007669"/>
    <property type="project" value="TreeGrafter"/>
</dbReference>
<dbReference type="Pfam" id="PF00501">
    <property type="entry name" value="AMP-binding"/>
    <property type="match status" value="1"/>
</dbReference>
<dbReference type="GeneID" id="93427802"/>
<dbReference type="Gene3D" id="3.40.50.12780">
    <property type="entry name" value="N-terminal domain of ligase-like"/>
    <property type="match status" value="2"/>
</dbReference>
<protein>
    <submittedName>
        <fullName evidence="6">Acetyl-CoA synthetase</fullName>
    </submittedName>
</protein>
<proteinExistence type="inferred from homology"/>
<dbReference type="GO" id="GO:0005524">
    <property type="term" value="F:ATP binding"/>
    <property type="evidence" value="ECO:0007669"/>
    <property type="project" value="UniProtKB-KW"/>
</dbReference>
<feature type="domain" description="AMP-dependent synthetase/ligase" evidence="5">
    <location>
        <begin position="45"/>
        <end position="192"/>
    </location>
</feature>
<reference evidence="6 7" key="1">
    <citation type="submission" date="2014-07" db="EMBL/GenBank/DDBJ databases">
        <authorList>
            <person name="McCorrison J."/>
            <person name="Sanka R."/>
            <person name="Torralba M."/>
            <person name="Gillis M."/>
            <person name="Haft D.H."/>
            <person name="Methe B."/>
            <person name="Sutton G."/>
            <person name="Nelson K.E."/>
        </authorList>
    </citation>
    <scope>NUCLEOTIDE SEQUENCE [LARGE SCALE GENOMIC DNA]</scope>
    <source>
        <strain evidence="6 7">DNF00040</strain>
    </source>
</reference>
<evidence type="ECO:0000256" key="1">
    <source>
        <dbReference type="ARBA" id="ARBA00006432"/>
    </source>
</evidence>
<keyword evidence="7" id="KW-1185">Reference proteome</keyword>
<evidence type="ECO:0000256" key="2">
    <source>
        <dbReference type="ARBA" id="ARBA00022598"/>
    </source>
</evidence>
<accession>A0A096A8X3</accession>
<evidence type="ECO:0000256" key="3">
    <source>
        <dbReference type="ARBA" id="ARBA00022741"/>
    </source>
</evidence>
<keyword evidence="4" id="KW-0067">ATP-binding</keyword>
<dbReference type="GO" id="GO:0006633">
    <property type="term" value="P:fatty acid biosynthetic process"/>
    <property type="evidence" value="ECO:0007669"/>
    <property type="project" value="TreeGrafter"/>
</dbReference>
<gene>
    <name evidence="6" type="ORF">HMPREF2130_10110</name>
</gene>
<comment type="caution">
    <text evidence="6">The sequence shown here is derived from an EMBL/GenBank/DDBJ whole genome shotgun (WGS) entry which is preliminary data.</text>
</comment>
<dbReference type="RefSeq" id="WP_018027157.1">
    <property type="nucleotide sequence ID" value="NZ_JRNI01000067.1"/>
</dbReference>
<dbReference type="GO" id="GO:0004321">
    <property type="term" value="F:fatty-acyl-CoA synthase activity"/>
    <property type="evidence" value="ECO:0007669"/>
    <property type="project" value="TreeGrafter"/>
</dbReference>
<dbReference type="OrthoDB" id="9766486at2"/>